<comment type="caution">
    <text evidence="2">The sequence shown here is derived from an EMBL/GenBank/DDBJ whole genome shotgun (WGS) entry which is preliminary data.</text>
</comment>
<dbReference type="CDD" id="cd09076">
    <property type="entry name" value="L1-EN"/>
    <property type="match status" value="1"/>
</dbReference>
<reference evidence="2" key="1">
    <citation type="journal article" date="2023" name="Science">
        <title>Genome structures resolve the early diversification of teleost fishes.</title>
        <authorList>
            <person name="Parey E."/>
            <person name="Louis A."/>
            <person name="Montfort J."/>
            <person name="Bouchez O."/>
            <person name="Roques C."/>
            <person name="Iampietro C."/>
            <person name="Lluch J."/>
            <person name="Castinel A."/>
            <person name="Donnadieu C."/>
            <person name="Desvignes T."/>
            <person name="Floi Bucao C."/>
            <person name="Jouanno E."/>
            <person name="Wen M."/>
            <person name="Mejri S."/>
            <person name="Dirks R."/>
            <person name="Jansen H."/>
            <person name="Henkel C."/>
            <person name="Chen W.J."/>
            <person name="Zahm M."/>
            <person name="Cabau C."/>
            <person name="Klopp C."/>
            <person name="Thompson A.W."/>
            <person name="Robinson-Rechavi M."/>
            <person name="Braasch I."/>
            <person name="Lecointre G."/>
            <person name="Bobe J."/>
            <person name="Postlethwait J.H."/>
            <person name="Berthelot C."/>
            <person name="Roest Crollius H."/>
            <person name="Guiguen Y."/>
        </authorList>
    </citation>
    <scope>NUCLEOTIDE SEQUENCE</scope>
    <source>
        <strain evidence="2">NC1722</strain>
    </source>
</reference>
<sequence length="490" mass="55791">MGTFNTNTVREDARLVELAHCAEERGVEILGVQEHRRVHHDPIAYCRVGGCSFITSSAWRNEAQAATGGVGLMLSSRVRRALCRAYQHTERILIANFDGNPVTTIMVVYSPTNVALVEDVEKFYEDLRTAIRDVLAHNSFAILGDFNARLGPEDARFMYHNATNCNGEHLATILAEHELLAANSLFQKRMGKRWTFQDRATGMLHQLDYILVRCKWRNSVTNTETYSTFNSVGSDHRVVSMRVRLSLKVPKLSLKIQHDWKAFSTSPDLQARYTVEVRNRFQLLDVKDGPNAMYERFVAAHVEATWECVPVMEKTRTSSRSKHPEVVAASEKVVNARQSFDHERTMENREILKEAKQLFFNTYDKIKGEELMEKVRRVEAAQGEQRYGESWRVTNEMGGRKRAKKGQVAGNSLEERVNSWFTHFRNLLGTHPTVEGAEEEIPALLTNLNIDDGPFTVTEQGKSAGTAFPRRSSRTVTSMTSSWRYATLLW</sequence>
<dbReference type="EMBL" id="JAINUG010000086">
    <property type="protein sequence ID" value="KAJ8399041.1"/>
    <property type="molecule type" value="Genomic_DNA"/>
</dbReference>
<name>A0AAD7WJ83_9TELE</name>
<organism evidence="2 3">
    <name type="scientific">Aldrovandia affinis</name>
    <dbReference type="NCBI Taxonomy" id="143900"/>
    <lineage>
        <taxon>Eukaryota</taxon>
        <taxon>Metazoa</taxon>
        <taxon>Chordata</taxon>
        <taxon>Craniata</taxon>
        <taxon>Vertebrata</taxon>
        <taxon>Euteleostomi</taxon>
        <taxon>Actinopterygii</taxon>
        <taxon>Neopterygii</taxon>
        <taxon>Teleostei</taxon>
        <taxon>Notacanthiformes</taxon>
        <taxon>Halosauridae</taxon>
        <taxon>Aldrovandia</taxon>
    </lineage>
</organism>
<gene>
    <name evidence="2" type="ORF">AAFF_G00417080</name>
</gene>
<evidence type="ECO:0000259" key="1">
    <source>
        <dbReference type="Pfam" id="PF03372"/>
    </source>
</evidence>
<dbReference type="Proteomes" id="UP001221898">
    <property type="component" value="Unassembled WGS sequence"/>
</dbReference>
<dbReference type="SUPFAM" id="SSF56219">
    <property type="entry name" value="DNase I-like"/>
    <property type="match status" value="1"/>
</dbReference>
<dbReference type="Pfam" id="PF03372">
    <property type="entry name" value="Exo_endo_phos"/>
    <property type="match status" value="1"/>
</dbReference>
<dbReference type="GO" id="GO:0003824">
    <property type="term" value="F:catalytic activity"/>
    <property type="evidence" value="ECO:0007669"/>
    <property type="project" value="InterPro"/>
</dbReference>
<dbReference type="InterPro" id="IPR036691">
    <property type="entry name" value="Endo/exonu/phosph_ase_sf"/>
</dbReference>
<feature type="domain" description="Endonuclease/exonuclease/phosphatase" evidence="1">
    <location>
        <begin position="2"/>
        <end position="236"/>
    </location>
</feature>
<dbReference type="Gene3D" id="3.60.10.10">
    <property type="entry name" value="Endonuclease/exonuclease/phosphatase"/>
    <property type="match status" value="1"/>
</dbReference>
<evidence type="ECO:0000313" key="2">
    <source>
        <dbReference type="EMBL" id="KAJ8399041.1"/>
    </source>
</evidence>
<dbReference type="AlphaFoldDB" id="A0AAD7WJ83"/>
<protein>
    <recommendedName>
        <fullName evidence="1">Endonuclease/exonuclease/phosphatase domain-containing protein</fullName>
    </recommendedName>
</protein>
<proteinExistence type="predicted"/>
<dbReference type="InterPro" id="IPR005135">
    <property type="entry name" value="Endo/exonuclease/phosphatase"/>
</dbReference>
<accession>A0AAD7WJ83</accession>
<keyword evidence="3" id="KW-1185">Reference proteome</keyword>
<evidence type="ECO:0000313" key="3">
    <source>
        <dbReference type="Proteomes" id="UP001221898"/>
    </source>
</evidence>